<dbReference type="Ensembl" id="ENSEAST00005029197.1">
    <property type="protein sequence ID" value="ENSEASP00005026890.1"/>
    <property type="gene ID" value="ENSEASG00005018328.1"/>
</dbReference>
<organism evidence="1">
    <name type="scientific">Equus asinus asinus</name>
    <dbReference type="NCBI Taxonomy" id="83772"/>
    <lineage>
        <taxon>Eukaryota</taxon>
        <taxon>Metazoa</taxon>
        <taxon>Chordata</taxon>
        <taxon>Craniata</taxon>
        <taxon>Vertebrata</taxon>
        <taxon>Euteleostomi</taxon>
        <taxon>Mammalia</taxon>
        <taxon>Eutheria</taxon>
        <taxon>Laurasiatheria</taxon>
        <taxon>Perissodactyla</taxon>
        <taxon>Equidae</taxon>
        <taxon>Equus</taxon>
    </lineage>
</organism>
<evidence type="ECO:0008006" key="2">
    <source>
        <dbReference type="Google" id="ProtNLM"/>
    </source>
</evidence>
<reference evidence="1" key="1">
    <citation type="submission" date="2023-03" db="UniProtKB">
        <authorList>
            <consortium name="Ensembl"/>
        </authorList>
    </citation>
    <scope>IDENTIFICATION</scope>
</reference>
<proteinExistence type="predicted"/>
<accession>A0A8C4MHP4</accession>
<dbReference type="AlphaFoldDB" id="A0A8C4MHP4"/>
<sequence>MGTAVDAGLMPSGAIPQNKRENLPRVCHVLAFLGMTRCQDLFLVHLQGWELGSRWESCFPIGNQDGLLSRSCRTEWWLKQSRGFVLFLCDKEVGGRLLLVLVQQLTGIRVKVAPPELPLAFPSGSKTVASTPHKKMEEAQRENRACQCESTSFKELSQQPNNFCLHLIGQTVSLATAMRNVIFVAGHITAFN</sequence>
<protein>
    <recommendedName>
        <fullName evidence="2">Protein TMEM155</fullName>
    </recommendedName>
</protein>
<evidence type="ECO:0000313" key="1">
    <source>
        <dbReference type="Ensembl" id="ENSEASP00005026890.1"/>
    </source>
</evidence>
<dbReference type="OMA" id="GHITAFN"/>
<name>A0A8C4MHP4_EQUAS</name>